<dbReference type="Proteomes" id="UP000657918">
    <property type="component" value="Unassembled WGS sequence"/>
</dbReference>
<accession>A0A835JQP4</accession>
<comment type="caution">
    <text evidence="1">The sequence shown here is derived from an EMBL/GenBank/DDBJ whole genome shotgun (WGS) entry which is preliminary data.</text>
</comment>
<protein>
    <submittedName>
        <fullName evidence="1">Uncharacterized protein</fullName>
    </submittedName>
</protein>
<evidence type="ECO:0000313" key="2">
    <source>
        <dbReference type="Proteomes" id="UP000657918"/>
    </source>
</evidence>
<proteinExistence type="predicted"/>
<keyword evidence="2" id="KW-1185">Reference proteome</keyword>
<evidence type="ECO:0000313" key="1">
    <source>
        <dbReference type="EMBL" id="KAF9674683.1"/>
    </source>
</evidence>
<organism evidence="1 2">
    <name type="scientific">Salix dunnii</name>
    <dbReference type="NCBI Taxonomy" id="1413687"/>
    <lineage>
        <taxon>Eukaryota</taxon>
        <taxon>Viridiplantae</taxon>
        <taxon>Streptophyta</taxon>
        <taxon>Embryophyta</taxon>
        <taxon>Tracheophyta</taxon>
        <taxon>Spermatophyta</taxon>
        <taxon>Magnoliopsida</taxon>
        <taxon>eudicotyledons</taxon>
        <taxon>Gunneridae</taxon>
        <taxon>Pentapetalae</taxon>
        <taxon>rosids</taxon>
        <taxon>fabids</taxon>
        <taxon>Malpighiales</taxon>
        <taxon>Salicaceae</taxon>
        <taxon>Saliceae</taxon>
        <taxon>Salix</taxon>
    </lineage>
</organism>
<sequence length="89" mass="10062">MLLGSSIHVAFVTSTYIQFAHKFRRSGSTTTSLTIPRHFGDQGCPVGAWFVVMLAHHSHLMGLWRHVWAHRNSRPVFRAHIPHGPPGRI</sequence>
<dbReference type="EMBL" id="JADGMS010000010">
    <property type="protein sequence ID" value="KAF9674683.1"/>
    <property type="molecule type" value="Genomic_DNA"/>
</dbReference>
<dbReference type="AlphaFoldDB" id="A0A835JQP4"/>
<reference evidence="1 2" key="1">
    <citation type="submission" date="2020-10" db="EMBL/GenBank/DDBJ databases">
        <title>Plant Genome Project.</title>
        <authorList>
            <person name="Zhang R.-G."/>
        </authorList>
    </citation>
    <scope>NUCLEOTIDE SEQUENCE [LARGE SCALE GENOMIC DNA]</scope>
    <source>
        <strain evidence="1">FAFU-HL-1</strain>
        <tissue evidence="1">Leaf</tissue>
    </source>
</reference>
<name>A0A835JQP4_9ROSI</name>
<gene>
    <name evidence="1" type="ORF">SADUNF_Sadunf10G0152400</name>
</gene>